<dbReference type="EMBL" id="LN713926">
    <property type="protein sequence ID" value="CEK42019.1"/>
    <property type="molecule type" value="Genomic_DNA"/>
</dbReference>
<evidence type="ECO:0000313" key="2">
    <source>
        <dbReference type="EMBL" id="CEK42019.1"/>
    </source>
</evidence>
<reference evidence="2" key="2">
    <citation type="submission" date="2015-06" db="EMBL/GenBank/DDBJ databases">
        <title>Environmentally co-occuring mercury resistance plasmids are genetically and phenotypically diverse and confer variable context-dependent fitness effects.</title>
        <authorList>
            <person name="Hall J.P.J."/>
            <person name="Harrison E."/>
            <person name="Lilley A.K."/>
            <person name="Paterson S."/>
            <person name="Spiers A.J."/>
            <person name="Brockhurst M.A."/>
        </authorList>
    </citation>
    <scope>NUCLEOTIDE SEQUENCE [LARGE SCALE GENOMIC DNA]</scope>
    <source>
        <strain evidence="2">SBW25</strain>
        <plasmid evidence="2">pQBR57</plasmid>
    </source>
</reference>
<organism evidence="2">
    <name type="scientific">Pseudomonas fluorescens (strain SBW25)</name>
    <dbReference type="NCBI Taxonomy" id="216595"/>
    <lineage>
        <taxon>Bacteria</taxon>
        <taxon>Pseudomonadati</taxon>
        <taxon>Pseudomonadota</taxon>
        <taxon>Gammaproteobacteria</taxon>
        <taxon>Pseudomonadales</taxon>
        <taxon>Pseudomonadaceae</taxon>
        <taxon>Pseudomonas</taxon>
    </lineage>
</organism>
<sequence length="194" mass="21799">MKAQTLQMNIAEKALVKLIGLVWRALRLLDPQGVQRYFAAKVNVRGASINKLHSLSTQDAIDHICRINNNRMKAEAGEKFLAKRGDLLKIFNPSNGKFVYRFAHGAGEMKIRFNELGLDYDAELELGIIGADEVDLQVMLANTADREFYLMYQDRSVSSRNSRALGWYMLIGSVLFTVCTSASGWVSTLIGQFF</sequence>
<feature type="transmembrane region" description="Helical" evidence="1">
    <location>
        <begin position="165"/>
        <end position="186"/>
    </location>
</feature>
<gene>
    <name evidence="2" type="ORF">PQBR57_0066</name>
</gene>
<keyword evidence="2" id="KW-0614">Plasmid</keyword>
<proteinExistence type="predicted"/>
<dbReference type="RefSeq" id="WP_192963239.1">
    <property type="nucleotide sequence ID" value="NZ_LN713926.1"/>
</dbReference>
<dbReference type="AlphaFoldDB" id="A0A0G4E4C6"/>
<keyword evidence="1" id="KW-0472">Membrane</keyword>
<geneLocation type="plasmid" evidence="2">
    <name>pQBR57</name>
</geneLocation>
<protein>
    <recommendedName>
        <fullName evidence="3">Transmembrane anchored protein</fullName>
    </recommendedName>
</protein>
<evidence type="ECO:0008006" key="3">
    <source>
        <dbReference type="Google" id="ProtNLM"/>
    </source>
</evidence>
<keyword evidence="1" id="KW-1133">Transmembrane helix</keyword>
<keyword evidence="1" id="KW-0812">Transmembrane</keyword>
<evidence type="ECO:0000256" key="1">
    <source>
        <dbReference type="SAM" id="Phobius"/>
    </source>
</evidence>
<reference evidence="2" key="1">
    <citation type="submission" date="2014-12" db="EMBL/GenBank/DDBJ databases">
        <authorList>
            <person name="Hall J."/>
        </authorList>
    </citation>
    <scope>NUCLEOTIDE SEQUENCE [LARGE SCALE GENOMIC DNA]</scope>
    <source>
        <strain evidence="2">SBW25</strain>
        <plasmid evidence="2">pQBR57</plasmid>
    </source>
</reference>
<name>A0A0G4E4C6_PSEFS</name>
<accession>A0A0G4E4C6</accession>